<reference evidence="7" key="2">
    <citation type="submission" date="2020-08" db="EMBL/GenBank/DDBJ databases">
        <title>Plant Genome Project.</title>
        <authorList>
            <person name="Zhang R.-G."/>
        </authorList>
    </citation>
    <scope>NUCLEOTIDE SEQUENCE</scope>
    <source>
        <strain evidence="7">Huo1</strain>
        <tissue evidence="7">Leaf</tissue>
    </source>
</reference>
<name>A0A8X8ZH70_SALSN</name>
<proteinExistence type="inferred from homology"/>
<comment type="similarity">
    <text evidence="1">Belongs to the disease resistance NB-LRR family.</text>
</comment>
<evidence type="ECO:0000259" key="5">
    <source>
        <dbReference type="Pfam" id="PF00931"/>
    </source>
</evidence>
<dbReference type="InterPro" id="IPR055414">
    <property type="entry name" value="LRR_R13L4/SHOC2-like"/>
</dbReference>
<gene>
    <name evidence="7" type="ORF">SASPL_132499</name>
</gene>
<evidence type="ECO:0000256" key="3">
    <source>
        <dbReference type="ARBA" id="ARBA00022737"/>
    </source>
</evidence>
<dbReference type="Pfam" id="PF23598">
    <property type="entry name" value="LRR_14"/>
    <property type="match status" value="1"/>
</dbReference>
<dbReference type="InterPro" id="IPR042197">
    <property type="entry name" value="Apaf_helical"/>
</dbReference>
<dbReference type="InterPro" id="IPR027417">
    <property type="entry name" value="P-loop_NTPase"/>
</dbReference>
<evidence type="ECO:0000256" key="1">
    <source>
        <dbReference type="ARBA" id="ARBA00008894"/>
    </source>
</evidence>
<dbReference type="Gene3D" id="1.10.10.10">
    <property type="entry name" value="Winged helix-like DNA-binding domain superfamily/Winged helix DNA-binding domain"/>
    <property type="match status" value="1"/>
</dbReference>
<keyword evidence="3" id="KW-0677">Repeat</keyword>
<dbReference type="GO" id="GO:0006952">
    <property type="term" value="P:defense response"/>
    <property type="evidence" value="ECO:0007669"/>
    <property type="project" value="UniProtKB-KW"/>
</dbReference>
<dbReference type="PANTHER" id="PTHR36766:SF70">
    <property type="entry name" value="DISEASE RESISTANCE PROTEIN RGA4"/>
    <property type="match status" value="1"/>
</dbReference>
<dbReference type="Pfam" id="PF00931">
    <property type="entry name" value="NB-ARC"/>
    <property type="match status" value="1"/>
</dbReference>
<keyword evidence="8" id="KW-1185">Reference proteome</keyword>
<accession>A0A8X8ZH70</accession>
<feature type="domain" description="Disease resistance R13L4/SHOC-2-like LRR" evidence="6">
    <location>
        <begin position="575"/>
        <end position="820"/>
    </location>
</feature>
<organism evidence="7">
    <name type="scientific">Salvia splendens</name>
    <name type="common">Scarlet sage</name>
    <dbReference type="NCBI Taxonomy" id="180675"/>
    <lineage>
        <taxon>Eukaryota</taxon>
        <taxon>Viridiplantae</taxon>
        <taxon>Streptophyta</taxon>
        <taxon>Embryophyta</taxon>
        <taxon>Tracheophyta</taxon>
        <taxon>Spermatophyta</taxon>
        <taxon>Magnoliopsida</taxon>
        <taxon>eudicotyledons</taxon>
        <taxon>Gunneridae</taxon>
        <taxon>Pentapetalae</taxon>
        <taxon>asterids</taxon>
        <taxon>lamiids</taxon>
        <taxon>Lamiales</taxon>
        <taxon>Lamiaceae</taxon>
        <taxon>Nepetoideae</taxon>
        <taxon>Mentheae</taxon>
        <taxon>Salviinae</taxon>
        <taxon>Salvia</taxon>
        <taxon>Salvia subgen. Calosphace</taxon>
        <taxon>core Calosphace</taxon>
    </lineage>
</organism>
<keyword evidence="2" id="KW-0433">Leucine-rich repeat</keyword>
<dbReference type="Proteomes" id="UP000298416">
    <property type="component" value="Unassembled WGS sequence"/>
</dbReference>
<dbReference type="SUPFAM" id="SSF52058">
    <property type="entry name" value="L domain-like"/>
    <property type="match status" value="1"/>
</dbReference>
<dbReference type="Gene3D" id="3.80.10.10">
    <property type="entry name" value="Ribonuclease Inhibitor"/>
    <property type="match status" value="1"/>
</dbReference>
<comment type="caution">
    <text evidence="7">The sequence shown here is derived from an EMBL/GenBank/DDBJ whole genome shotgun (WGS) entry which is preliminary data.</text>
</comment>
<evidence type="ECO:0000256" key="2">
    <source>
        <dbReference type="ARBA" id="ARBA00022614"/>
    </source>
</evidence>
<evidence type="ECO:0008006" key="9">
    <source>
        <dbReference type="Google" id="ProtNLM"/>
    </source>
</evidence>
<protein>
    <recommendedName>
        <fullName evidence="9">Disease resistance protein RPM1</fullName>
    </recommendedName>
</protein>
<sequence length="893" mass="102731">MGRIPTGCWAVTRLIETVKPVTGKTKPQLVPVSDCSLPINMAEAIIIEVIRKLESVLQPENTTHYRYGDISEASWTSRKSHLSEVIYEMRMVLDFLRERESGERSKLNHLLADFAEIAQVSEDIITLHGLGFYEEMHHVLEWMKKTRKRMLKFGDGEGVSSSQSVGDEGVVLGLEKDVEQLIYRVILGEAILNERPRLVISCIKGMIGAGKTTLARQVYNHPDIVETFELRAWVTISSSDTSTHEVLVELIQKLVGHVKDPLSLDEMDNRSLQSMLWEMLEGMPYFIVLDNVPKGMWLRSIFDGLPYKGCRGCNLLTTSRYQITEDDFYTHEMKPFDSNKSWQLFSRTIDNFTSCENKFSKELERKGRDMLKKCGGLPLAIIDVARQKAKQRLLGIEWDELFDSIDLGESLKLFEPVYHGLDDQLKACFLHMSFFKENATIRGEKLRHIWAAVGLNTERSIPYMANEECMHNVRSCIEELVCESIIELVNDSEFFRYRMNPLLYELSIKKAEENIGFEILRSNGNNGHSQNPRHRVIHCGRDKFNHSTNQDNEHLVSLIFHGGGRYLDDASQSYWKSFELLRILDMEDFGVKTLSETIGTLVGLRYLGLRNNYIQEIPHSLGGLEMLEVLDIAQNFMMELPNIINEMGSLRYLYMSDVICRKPLKVDVLQMLEILAYISIYDWTYEVSSLEKMTRLIKLGTEEVDENSDVNMLFASLAKFKRFLQLNLQGFRFRSMPCLDKIGVLHGLRKLRLDGLPSAINFPQTLEYLVLVNTCLDEDPMPVLQEIPKLGVLRMRNAYNGRKMAIGNYGFKNLCVLRINELWNLRELRIEEIGSTFLQELEIKNCPLLETLPERIEAMVFLRKLKMVTTKHIATKIRNSSSFPNILEVDISP</sequence>
<dbReference type="Gene3D" id="1.10.8.430">
    <property type="entry name" value="Helical domain of apoptotic protease-activating factors"/>
    <property type="match status" value="1"/>
</dbReference>
<dbReference type="InterPro" id="IPR036388">
    <property type="entry name" value="WH-like_DNA-bd_sf"/>
</dbReference>
<evidence type="ECO:0000256" key="4">
    <source>
        <dbReference type="ARBA" id="ARBA00022821"/>
    </source>
</evidence>
<evidence type="ECO:0000313" key="8">
    <source>
        <dbReference type="Proteomes" id="UP000298416"/>
    </source>
</evidence>
<dbReference type="SUPFAM" id="SSF52540">
    <property type="entry name" value="P-loop containing nucleoside triphosphate hydrolases"/>
    <property type="match status" value="1"/>
</dbReference>
<dbReference type="AlphaFoldDB" id="A0A8X8ZH70"/>
<dbReference type="PANTHER" id="PTHR36766">
    <property type="entry name" value="PLANT BROAD-SPECTRUM MILDEW RESISTANCE PROTEIN RPW8"/>
    <property type="match status" value="1"/>
</dbReference>
<dbReference type="EMBL" id="PNBA02000012">
    <property type="protein sequence ID" value="KAG6404922.1"/>
    <property type="molecule type" value="Genomic_DNA"/>
</dbReference>
<dbReference type="PRINTS" id="PR00364">
    <property type="entry name" value="DISEASERSIST"/>
</dbReference>
<dbReference type="Gene3D" id="3.40.50.300">
    <property type="entry name" value="P-loop containing nucleotide triphosphate hydrolases"/>
    <property type="match status" value="1"/>
</dbReference>
<evidence type="ECO:0000313" key="7">
    <source>
        <dbReference type="EMBL" id="KAG6404922.1"/>
    </source>
</evidence>
<keyword evidence="4" id="KW-0611">Plant defense</keyword>
<feature type="domain" description="NB-ARC" evidence="5">
    <location>
        <begin position="198"/>
        <end position="348"/>
    </location>
</feature>
<dbReference type="InterPro" id="IPR002182">
    <property type="entry name" value="NB-ARC"/>
</dbReference>
<evidence type="ECO:0000259" key="6">
    <source>
        <dbReference type="Pfam" id="PF23598"/>
    </source>
</evidence>
<reference evidence="7" key="1">
    <citation type="submission" date="2018-01" db="EMBL/GenBank/DDBJ databases">
        <authorList>
            <person name="Mao J.F."/>
        </authorList>
    </citation>
    <scope>NUCLEOTIDE SEQUENCE</scope>
    <source>
        <strain evidence="7">Huo1</strain>
        <tissue evidence="7">Leaf</tissue>
    </source>
</reference>
<dbReference type="GO" id="GO:0043531">
    <property type="term" value="F:ADP binding"/>
    <property type="evidence" value="ECO:0007669"/>
    <property type="project" value="InterPro"/>
</dbReference>
<dbReference type="InterPro" id="IPR032675">
    <property type="entry name" value="LRR_dom_sf"/>
</dbReference>